<proteinExistence type="predicted"/>
<evidence type="ECO:0000256" key="1">
    <source>
        <dbReference type="SAM" id="Phobius"/>
    </source>
</evidence>
<dbReference type="EMBL" id="BK015383">
    <property type="protein sequence ID" value="DAE04072.1"/>
    <property type="molecule type" value="Genomic_DNA"/>
</dbReference>
<reference evidence="2" key="1">
    <citation type="journal article" date="2021" name="Proc. Natl. Acad. Sci. U.S.A.">
        <title>A Catalog of Tens of Thousands of Viruses from Human Metagenomes Reveals Hidden Associations with Chronic Diseases.</title>
        <authorList>
            <person name="Tisza M.J."/>
            <person name="Buck C.B."/>
        </authorList>
    </citation>
    <scope>NUCLEOTIDE SEQUENCE</scope>
    <source>
        <strain evidence="2">CtGBP5</strain>
    </source>
</reference>
<keyword evidence="1" id="KW-1133">Transmembrane helix</keyword>
<keyword evidence="1" id="KW-0472">Membrane</keyword>
<name>A0A8S5PBM0_9CAUD</name>
<organism evidence="2">
    <name type="scientific">Myoviridae sp. ctGBP5</name>
    <dbReference type="NCBI Taxonomy" id="2825071"/>
    <lineage>
        <taxon>Viruses</taxon>
        <taxon>Duplodnaviria</taxon>
        <taxon>Heunggongvirae</taxon>
        <taxon>Uroviricota</taxon>
        <taxon>Caudoviricetes</taxon>
    </lineage>
</organism>
<keyword evidence="1" id="KW-0812">Transmembrane</keyword>
<evidence type="ECO:0000313" key="2">
    <source>
        <dbReference type="EMBL" id="DAE04072.1"/>
    </source>
</evidence>
<accession>A0A8S5PBM0</accession>
<feature type="transmembrane region" description="Helical" evidence="1">
    <location>
        <begin position="21"/>
        <end position="40"/>
    </location>
</feature>
<sequence>MLCLVNHALMNVWFVTNLSEAVAVIILLLVPVEISLLAFLSDNFFSDHSAQGLTQ</sequence>
<protein>
    <submittedName>
        <fullName evidence="2">Uncharacterized protein</fullName>
    </submittedName>
</protein>